<comment type="caution">
    <text evidence="1">The sequence shown here is derived from an EMBL/GenBank/DDBJ whole genome shotgun (WGS) entry which is preliminary data.</text>
</comment>
<evidence type="ECO:0008006" key="3">
    <source>
        <dbReference type="Google" id="ProtNLM"/>
    </source>
</evidence>
<sequence length="88" mass="9944">MMQLYRIDAYALRAVGASKAAVEFEAILRMISVSLRATTQGERWHALERHWPDEADAHDVMSEVADNDIQSALEQHVAENEAFYLALV</sequence>
<dbReference type="EMBL" id="JBHRVA010000003">
    <property type="protein sequence ID" value="MFC3303915.1"/>
    <property type="molecule type" value="Genomic_DNA"/>
</dbReference>
<name>A0ABV7MGU8_9PROT</name>
<dbReference type="RefSeq" id="WP_189577307.1">
    <property type="nucleotide sequence ID" value="NZ_BMXU01000005.1"/>
</dbReference>
<evidence type="ECO:0000313" key="2">
    <source>
        <dbReference type="Proteomes" id="UP001595607"/>
    </source>
</evidence>
<evidence type="ECO:0000313" key="1">
    <source>
        <dbReference type="EMBL" id="MFC3303915.1"/>
    </source>
</evidence>
<keyword evidence="2" id="KW-1185">Reference proteome</keyword>
<proteinExistence type="predicted"/>
<dbReference type="Proteomes" id="UP001595607">
    <property type="component" value="Unassembled WGS sequence"/>
</dbReference>
<reference evidence="2" key="1">
    <citation type="journal article" date="2019" name="Int. J. Syst. Evol. Microbiol.">
        <title>The Global Catalogue of Microorganisms (GCM) 10K type strain sequencing project: providing services to taxonomists for standard genome sequencing and annotation.</title>
        <authorList>
            <consortium name="The Broad Institute Genomics Platform"/>
            <consortium name="The Broad Institute Genome Sequencing Center for Infectious Disease"/>
            <person name="Wu L."/>
            <person name="Ma J."/>
        </authorList>
    </citation>
    <scope>NUCLEOTIDE SEQUENCE [LARGE SCALE GENOMIC DNA]</scope>
    <source>
        <strain evidence="2">KCTC 22245</strain>
    </source>
</reference>
<gene>
    <name evidence="1" type="ORF">ACFONP_14390</name>
</gene>
<organism evidence="1 2">
    <name type="scientific">Parvularcula lutaonensis</name>
    <dbReference type="NCBI Taxonomy" id="491923"/>
    <lineage>
        <taxon>Bacteria</taxon>
        <taxon>Pseudomonadati</taxon>
        <taxon>Pseudomonadota</taxon>
        <taxon>Alphaproteobacteria</taxon>
        <taxon>Parvularculales</taxon>
        <taxon>Parvularculaceae</taxon>
        <taxon>Parvularcula</taxon>
    </lineage>
</organism>
<protein>
    <recommendedName>
        <fullName evidence="3">FCD domain-containing protein</fullName>
    </recommendedName>
</protein>
<accession>A0ABV7MGU8</accession>